<sequence>MTDDYSNNNHTDEASDPGRRRFIKNTGMIAGGVVGGSLLGGLLTNQFTDTEDDVKTESSKDKETNFQEARQFFTRMEDFAVLQAATERLFPENDDGPGAIKLGVPYYIDKQLAGLWGINGQDYRHAPFNPQAQIDIKNPEYQASQIPLNRGTVFLHGLRKLNEESQKQFNSTFDKADNDQQETILSKAEEGNITMSGMTSSNFFFLLRQATLEGAYCDPLYGGNRNMEGWKMKEFPGAQASYANVIDKDEFVTMEPVSLKSYQGD</sequence>
<name>A0ABP3J2F2_9BACI</name>
<evidence type="ECO:0000313" key="2">
    <source>
        <dbReference type="Proteomes" id="UP001501459"/>
    </source>
</evidence>
<dbReference type="Pfam" id="PF13618">
    <property type="entry name" value="Gluconate_2-dh3"/>
    <property type="match status" value="1"/>
</dbReference>
<organism evidence="1 2">
    <name type="scientific">Lentibacillus halophilus</name>
    <dbReference type="NCBI Taxonomy" id="295065"/>
    <lineage>
        <taxon>Bacteria</taxon>
        <taxon>Bacillati</taxon>
        <taxon>Bacillota</taxon>
        <taxon>Bacilli</taxon>
        <taxon>Bacillales</taxon>
        <taxon>Bacillaceae</taxon>
        <taxon>Lentibacillus</taxon>
    </lineage>
</organism>
<accession>A0ABP3J2F2</accession>
<gene>
    <name evidence="1" type="ORF">GCM10008983_14240</name>
</gene>
<dbReference type="EMBL" id="BAAADM010000036">
    <property type="protein sequence ID" value="GAA0438481.1"/>
    <property type="molecule type" value="Genomic_DNA"/>
</dbReference>
<proteinExistence type="predicted"/>
<reference evidence="2" key="1">
    <citation type="journal article" date="2019" name="Int. J. Syst. Evol. Microbiol.">
        <title>The Global Catalogue of Microorganisms (GCM) 10K type strain sequencing project: providing services to taxonomists for standard genome sequencing and annotation.</title>
        <authorList>
            <consortium name="The Broad Institute Genomics Platform"/>
            <consortium name="The Broad Institute Genome Sequencing Center for Infectious Disease"/>
            <person name="Wu L."/>
            <person name="Ma J."/>
        </authorList>
    </citation>
    <scope>NUCLEOTIDE SEQUENCE [LARGE SCALE GENOMIC DNA]</scope>
    <source>
        <strain evidence="2">JCM 12149</strain>
    </source>
</reference>
<keyword evidence="2" id="KW-1185">Reference proteome</keyword>
<dbReference type="InterPro" id="IPR027056">
    <property type="entry name" value="Gluconate_2DH_su3"/>
</dbReference>
<dbReference type="RefSeq" id="WP_343752073.1">
    <property type="nucleotide sequence ID" value="NZ_BAAADM010000036.1"/>
</dbReference>
<protein>
    <submittedName>
        <fullName evidence="1">Gluconate 2-dehydrogenase subunit 3 family protein</fullName>
    </submittedName>
</protein>
<comment type="caution">
    <text evidence="1">The sequence shown here is derived from an EMBL/GenBank/DDBJ whole genome shotgun (WGS) entry which is preliminary data.</text>
</comment>
<dbReference type="Proteomes" id="UP001501459">
    <property type="component" value="Unassembled WGS sequence"/>
</dbReference>
<evidence type="ECO:0000313" key="1">
    <source>
        <dbReference type="EMBL" id="GAA0438481.1"/>
    </source>
</evidence>